<feature type="region of interest" description="Disordered" evidence="1">
    <location>
        <begin position="174"/>
        <end position="267"/>
    </location>
</feature>
<gene>
    <name evidence="2" type="ORF">HaLaN_28880</name>
</gene>
<dbReference type="AlphaFoldDB" id="A0A6A0ABH4"/>
<reference evidence="2 3" key="1">
    <citation type="submission" date="2020-02" db="EMBL/GenBank/DDBJ databases">
        <title>Draft genome sequence of Haematococcus lacustris strain NIES-144.</title>
        <authorList>
            <person name="Morimoto D."/>
            <person name="Nakagawa S."/>
            <person name="Yoshida T."/>
            <person name="Sawayama S."/>
        </authorList>
    </citation>
    <scope>NUCLEOTIDE SEQUENCE [LARGE SCALE GENOMIC DNA]</scope>
    <source>
        <strain evidence="2 3">NIES-144</strain>
    </source>
</reference>
<dbReference type="EMBL" id="BLLF01004703">
    <property type="protein sequence ID" value="GFH30095.1"/>
    <property type="molecule type" value="Genomic_DNA"/>
</dbReference>
<dbReference type="Proteomes" id="UP000485058">
    <property type="component" value="Unassembled WGS sequence"/>
</dbReference>
<proteinExistence type="predicted"/>
<feature type="compositionally biased region" description="Low complexity" evidence="1">
    <location>
        <begin position="193"/>
        <end position="263"/>
    </location>
</feature>
<sequence length="289" mass="30037">MASQPSSGYSRRLRMACTLSGAVFRTVFRVAMAGKSNIGEKRLEELHKECIASARRGKAMTNALYRMRLRYHCIGQRYQERHRGATFLEFSSTGKCDKANRLTCHTPRAELSTDSAIMIAFHILLNGVFSVDSALHEPSAKIVHKAALSLMRQSHLKLTPKDVNKLTMQELLAAGDDSSDEDEDVETTGGAGAAADAATGTQPLGQQAPGGATATGMQPLGQQAAGAAAPTATQPLGQQAAGAAAPTGTQPLGQQAAGAAAPTSTQRLGPWAAAVGAATGTQLLGQQAA</sequence>
<evidence type="ECO:0000313" key="2">
    <source>
        <dbReference type="EMBL" id="GFH30095.1"/>
    </source>
</evidence>
<evidence type="ECO:0000256" key="1">
    <source>
        <dbReference type="SAM" id="MobiDB-lite"/>
    </source>
</evidence>
<comment type="caution">
    <text evidence="2">The sequence shown here is derived from an EMBL/GenBank/DDBJ whole genome shotgun (WGS) entry which is preliminary data.</text>
</comment>
<name>A0A6A0ABH4_HAELA</name>
<organism evidence="2 3">
    <name type="scientific">Haematococcus lacustris</name>
    <name type="common">Green alga</name>
    <name type="synonym">Haematococcus pluvialis</name>
    <dbReference type="NCBI Taxonomy" id="44745"/>
    <lineage>
        <taxon>Eukaryota</taxon>
        <taxon>Viridiplantae</taxon>
        <taxon>Chlorophyta</taxon>
        <taxon>core chlorophytes</taxon>
        <taxon>Chlorophyceae</taxon>
        <taxon>CS clade</taxon>
        <taxon>Chlamydomonadales</taxon>
        <taxon>Haematococcaceae</taxon>
        <taxon>Haematococcus</taxon>
    </lineage>
</organism>
<keyword evidence="3" id="KW-1185">Reference proteome</keyword>
<evidence type="ECO:0000313" key="3">
    <source>
        <dbReference type="Proteomes" id="UP000485058"/>
    </source>
</evidence>
<accession>A0A6A0ABH4</accession>
<protein>
    <submittedName>
        <fullName evidence="2">GRAM_POS_ANCHORING domain-containing protein</fullName>
    </submittedName>
</protein>
<feature type="compositionally biased region" description="Acidic residues" evidence="1">
    <location>
        <begin position="177"/>
        <end position="186"/>
    </location>
</feature>
<feature type="non-terminal residue" evidence="2">
    <location>
        <position position="1"/>
    </location>
</feature>
<feature type="non-terminal residue" evidence="2">
    <location>
        <position position="289"/>
    </location>
</feature>